<dbReference type="GO" id="GO:0007030">
    <property type="term" value="P:Golgi organization"/>
    <property type="evidence" value="ECO:0007669"/>
    <property type="project" value="InterPro"/>
</dbReference>
<dbReference type="SUPFAM" id="SSF57997">
    <property type="entry name" value="Tropomyosin"/>
    <property type="match status" value="1"/>
</dbReference>
<keyword evidence="6 9" id="KW-0472">Membrane</keyword>
<dbReference type="AlphaFoldDB" id="A0AAE1ZH62"/>
<dbReference type="Proteomes" id="UP001292079">
    <property type="component" value="Unassembled WGS sequence"/>
</dbReference>
<protein>
    <recommendedName>
        <fullName evidence="12">Golgin-84</fullName>
    </recommendedName>
</protein>
<sequence length="757" mass="86438">MSWLTDLASKAENFLNTLDNSAAEVFKSNEQQQFFEDHTSVDVDSRHYIIDTPYNSNQPNQSLSHSRYDMPVTVKPLEIIAPTNFHHQEALSESNKYVSQPIEPNTIRTTPTTTGSISATSSGLMNNNIHSELSSNVQSKTSRNKNFKSTIKLNYSMQKSSDLDLFNFLNTNKSNSLDDINRLEHEKIRQDTLLSTNNKIEEDQSSGYETSLSTIHSGLPVKISENEESFTETTKTSPQWETVHELGVSSGDSTKQSRNTHSSSIVSDLRLENKLLRSEVSSLSQEVSGLLRRNHKASEEIKQLTGQIDRLSNQLKDSDQRVRELQIKLKESDLCKTSDNSVELLEAKLKQTEGELSTVQNNLSYLQSQLEKNKLTISTLECDLHECRQNKLIADKKVELVQNDNIRLTRELTQYKEKANHILAMKERVIFSLRGQNINSEQSETNVYCNEDSSENELIASIRAECDLLREEAARWRLEVEHKEMSMQELELQMQAEKDSLRRNIELSEQQAERERQLREEADTELAHSRQSLRELEETFSRQKADLHSKLMSTEAELVRLRELASSEPARNYPPSRTDQVNIITLESRIRQLADNLLSKQDALDSVLAQNHALKIRLDRVLNDNETLISALPNNDAELILENGRSYRSSGTYGCTRLNLQDTPIPKHLRPIAYRIDNIGIRIANTFRRFPITRLIVMIYLFLLHLSIMITFFMTSDNDHRIHDNNFGNDVASNSKLSIESPSVAKNPLPSIVLNKP</sequence>
<evidence type="ECO:0000256" key="8">
    <source>
        <dbReference type="SAM" id="MobiDB-lite"/>
    </source>
</evidence>
<comment type="caution">
    <text evidence="10">The sequence shown here is derived from an EMBL/GenBank/DDBJ whole genome shotgun (WGS) entry which is preliminary data.</text>
</comment>
<evidence type="ECO:0000313" key="10">
    <source>
        <dbReference type="EMBL" id="KAK4473324.1"/>
    </source>
</evidence>
<evidence type="ECO:0000256" key="6">
    <source>
        <dbReference type="ARBA" id="ARBA00023136"/>
    </source>
</evidence>
<reference evidence="10" key="2">
    <citation type="journal article" date="2023" name="Infect Dis Poverty">
        <title>Chromosome-scale genome of the human blood fluke Schistosoma mekongi and its implications for public health.</title>
        <authorList>
            <person name="Zhou M."/>
            <person name="Xu L."/>
            <person name="Xu D."/>
            <person name="Chen W."/>
            <person name="Khan J."/>
            <person name="Hu Y."/>
            <person name="Huang H."/>
            <person name="Wei H."/>
            <person name="Zhang Y."/>
            <person name="Chusongsang P."/>
            <person name="Tanasarnprasert K."/>
            <person name="Hu X."/>
            <person name="Limpanont Y."/>
            <person name="Lv Z."/>
        </authorList>
    </citation>
    <scope>NUCLEOTIDE SEQUENCE</scope>
    <source>
        <strain evidence="10">LV_2022a</strain>
    </source>
</reference>
<dbReference type="PANTHER" id="PTHR13815:SF7">
    <property type="entry name" value="GOLGIN SUBFAMILY A MEMBER 5"/>
    <property type="match status" value="1"/>
</dbReference>
<feature type="region of interest" description="Disordered" evidence="8">
    <location>
        <begin position="512"/>
        <end position="533"/>
    </location>
</feature>
<dbReference type="GO" id="GO:0000139">
    <property type="term" value="C:Golgi membrane"/>
    <property type="evidence" value="ECO:0007669"/>
    <property type="project" value="UniProtKB-SubCell"/>
</dbReference>
<keyword evidence="3 9" id="KW-1133">Transmembrane helix</keyword>
<dbReference type="Pfam" id="PF09787">
    <property type="entry name" value="Golgin_A5"/>
    <property type="match status" value="1"/>
</dbReference>
<dbReference type="Gene3D" id="1.10.287.1490">
    <property type="match status" value="1"/>
</dbReference>
<evidence type="ECO:0000256" key="5">
    <source>
        <dbReference type="ARBA" id="ARBA00023054"/>
    </source>
</evidence>
<evidence type="ECO:0000256" key="9">
    <source>
        <dbReference type="SAM" id="Phobius"/>
    </source>
</evidence>
<keyword evidence="4" id="KW-0333">Golgi apparatus</keyword>
<accession>A0AAE1ZH62</accession>
<evidence type="ECO:0000256" key="2">
    <source>
        <dbReference type="ARBA" id="ARBA00022692"/>
    </source>
</evidence>
<keyword evidence="5 7" id="KW-0175">Coiled coil</keyword>
<comment type="subcellular location">
    <subcellularLocation>
        <location evidence="1">Golgi apparatus membrane</location>
        <topology evidence="1">Single-pass type IV membrane protein</topology>
    </subcellularLocation>
</comment>
<dbReference type="PANTHER" id="PTHR13815">
    <property type="entry name" value="GOLGIN-84"/>
    <property type="match status" value="1"/>
</dbReference>
<evidence type="ECO:0000256" key="3">
    <source>
        <dbReference type="ARBA" id="ARBA00022989"/>
    </source>
</evidence>
<proteinExistence type="predicted"/>
<dbReference type="EMBL" id="JALJAT010000002">
    <property type="protein sequence ID" value="KAK4473324.1"/>
    <property type="molecule type" value="Genomic_DNA"/>
</dbReference>
<keyword evidence="2 9" id="KW-0812">Transmembrane</keyword>
<organism evidence="10 11">
    <name type="scientific">Schistosoma mekongi</name>
    <name type="common">Parasitic worm</name>
    <dbReference type="NCBI Taxonomy" id="38744"/>
    <lineage>
        <taxon>Eukaryota</taxon>
        <taxon>Metazoa</taxon>
        <taxon>Spiralia</taxon>
        <taxon>Lophotrochozoa</taxon>
        <taxon>Platyhelminthes</taxon>
        <taxon>Trematoda</taxon>
        <taxon>Digenea</taxon>
        <taxon>Strigeidida</taxon>
        <taxon>Schistosomatoidea</taxon>
        <taxon>Schistosomatidae</taxon>
        <taxon>Schistosoma</taxon>
    </lineage>
</organism>
<evidence type="ECO:0000256" key="1">
    <source>
        <dbReference type="ARBA" id="ARBA00004409"/>
    </source>
</evidence>
<keyword evidence="11" id="KW-1185">Reference proteome</keyword>
<evidence type="ECO:0000313" key="11">
    <source>
        <dbReference type="Proteomes" id="UP001292079"/>
    </source>
</evidence>
<gene>
    <name evidence="10" type="ORF">MN116_004487</name>
</gene>
<evidence type="ECO:0008006" key="12">
    <source>
        <dbReference type="Google" id="ProtNLM"/>
    </source>
</evidence>
<evidence type="ECO:0000256" key="7">
    <source>
        <dbReference type="SAM" id="Coils"/>
    </source>
</evidence>
<feature type="transmembrane region" description="Helical" evidence="9">
    <location>
        <begin position="695"/>
        <end position="714"/>
    </location>
</feature>
<reference evidence="10" key="1">
    <citation type="submission" date="2022-04" db="EMBL/GenBank/DDBJ databases">
        <authorList>
            <person name="Xu L."/>
            <person name="Lv Z."/>
        </authorList>
    </citation>
    <scope>NUCLEOTIDE SEQUENCE</scope>
    <source>
        <strain evidence="10">LV_2022a</strain>
    </source>
</reference>
<dbReference type="InterPro" id="IPR019177">
    <property type="entry name" value="Golgin_subfamily_A_member_5"/>
</dbReference>
<evidence type="ECO:0000256" key="4">
    <source>
        <dbReference type="ARBA" id="ARBA00023034"/>
    </source>
</evidence>
<feature type="coiled-coil region" evidence="7">
    <location>
        <begin position="266"/>
        <end position="369"/>
    </location>
</feature>
<dbReference type="GO" id="GO:0000301">
    <property type="term" value="P:retrograde transport, vesicle recycling within Golgi"/>
    <property type="evidence" value="ECO:0007669"/>
    <property type="project" value="TreeGrafter"/>
</dbReference>
<dbReference type="GO" id="GO:0031985">
    <property type="term" value="C:Golgi cisterna"/>
    <property type="evidence" value="ECO:0007669"/>
    <property type="project" value="TreeGrafter"/>
</dbReference>
<name>A0AAE1ZH62_SCHME</name>